<dbReference type="AlphaFoldDB" id="A0A9D1N5W2"/>
<dbReference type="PROSITE" id="PS51987">
    <property type="entry name" value="GS_CATALYTIC"/>
    <property type="match status" value="1"/>
</dbReference>
<name>A0A9D1N5W2_9FIRM</name>
<comment type="similarity">
    <text evidence="1 3 4">Belongs to the glutamine synthetase family.</text>
</comment>
<dbReference type="GO" id="GO:0019740">
    <property type="term" value="P:nitrogen utilization"/>
    <property type="evidence" value="ECO:0007669"/>
    <property type="project" value="TreeGrafter"/>
</dbReference>
<feature type="domain" description="GS catalytic" evidence="5">
    <location>
        <begin position="161"/>
        <end position="561"/>
    </location>
</feature>
<reference evidence="6" key="2">
    <citation type="journal article" date="2021" name="PeerJ">
        <title>Extensive microbial diversity within the chicken gut microbiome revealed by metagenomics and culture.</title>
        <authorList>
            <person name="Gilroy R."/>
            <person name="Ravi A."/>
            <person name="Getino M."/>
            <person name="Pursley I."/>
            <person name="Horton D.L."/>
            <person name="Alikhan N.F."/>
            <person name="Baker D."/>
            <person name="Gharbi K."/>
            <person name="Hall N."/>
            <person name="Watson M."/>
            <person name="Adriaenssens E.M."/>
            <person name="Foster-Nyarko E."/>
            <person name="Jarju S."/>
            <person name="Secka A."/>
            <person name="Antonio M."/>
            <person name="Oren A."/>
            <person name="Chaudhuri R.R."/>
            <person name="La Ragione R."/>
            <person name="Hildebrand F."/>
            <person name="Pallen M.J."/>
        </authorList>
    </citation>
    <scope>NUCLEOTIDE SEQUENCE</scope>
    <source>
        <strain evidence="6">ChiSjej4B22-8349</strain>
    </source>
</reference>
<sequence>MLSYDLDKMLYVIPADSHEPEKVREILRQHPEIKFVSLMGIDIGGHDTDEKIPVEEFIDDMEKFLENGVQTDGSSVVLPNIAKLNNAKVDIIPDSTVNWFVDHNFNYPDHETGLPVGTLRIPSSLVHNDSYRVGSRVILRDAIHNFNEDLMELLRENPYVFRYLDLDSVDEIEGIEVTAATELEFWVKTPDDDADREQLSTAQMLKEQYWKRTTGPVRTALEEVMVVLQKYGFNMEMGHKEVGGVKAKLGNSGNYDHVMEQLEIDWKFSSAIQAADNENQIKYVVRDIFRTYGLEVTFMAKPVEGVAGNGEHTHMGVAARLKDGRRVNLFSPADVENEFLSPVGFGALMGLLKNYDVVNPFVSSTNDSLNRLKPGYEAPVCTVTSLGHSAKMPSRNRTVLVGLVRQIGNTMATRFELRSPNPKSNTYLVLAASYMAMLDGIKEALEHSKTPAELEQSISKEYGEEDFYLEKDRMYRSEKDVFDEYTADERDEFFGRAPRTVWENLKAFDEHADKLAIFKRDDVMTDVTLDSYREAVRAQWATELHDRIIPDTMDFIRACSKAHDEMDCVDYDRHYWERIQRLRNYLGRDTLDKYCLLTRIKQALDSGRYNDASDMQIEMQEVVAELTRLYIIYKKNLF</sequence>
<dbReference type="Proteomes" id="UP000824130">
    <property type="component" value="Unassembled WGS sequence"/>
</dbReference>
<dbReference type="InterPro" id="IPR008146">
    <property type="entry name" value="Gln_synth_cat_dom"/>
</dbReference>
<evidence type="ECO:0000313" key="7">
    <source>
        <dbReference type="Proteomes" id="UP000824130"/>
    </source>
</evidence>
<evidence type="ECO:0000256" key="2">
    <source>
        <dbReference type="ARBA" id="ARBA00012937"/>
    </source>
</evidence>
<dbReference type="GO" id="GO:0005737">
    <property type="term" value="C:cytoplasm"/>
    <property type="evidence" value="ECO:0007669"/>
    <property type="project" value="TreeGrafter"/>
</dbReference>
<evidence type="ECO:0000256" key="4">
    <source>
        <dbReference type="RuleBase" id="RU000384"/>
    </source>
</evidence>
<dbReference type="InterPro" id="IPR014746">
    <property type="entry name" value="Gln_synth/guanido_kin_cat_dom"/>
</dbReference>
<evidence type="ECO:0000259" key="5">
    <source>
        <dbReference type="PROSITE" id="PS51987"/>
    </source>
</evidence>
<comment type="caution">
    <text evidence="6">The sequence shown here is derived from an EMBL/GenBank/DDBJ whole genome shotgun (WGS) entry which is preliminary data.</text>
</comment>
<dbReference type="PANTHER" id="PTHR43407">
    <property type="entry name" value="GLUTAMINE SYNTHETASE"/>
    <property type="match status" value="1"/>
</dbReference>
<organism evidence="6 7">
    <name type="scientific">Candidatus Allocopromorpha excrementipullorum</name>
    <dbReference type="NCBI Taxonomy" id="2840743"/>
    <lineage>
        <taxon>Bacteria</taxon>
        <taxon>Bacillati</taxon>
        <taxon>Bacillota</taxon>
        <taxon>Clostridia</taxon>
        <taxon>Eubacteriales</taxon>
        <taxon>Eubacteriaceae</taxon>
        <taxon>Eubacteriaceae incertae sedis</taxon>
        <taxon>Candidatus Allocopromorpha</taxon>
    </lineage>
</organism>
<dbReference type="EC" id="6.3.1.2" evidence="2"/>
<evidence type="ECO:0000313" key="6">
    <source>
        <dbReference type="EMBL" id="HIU95221.1"/>
    </source>
</evidence>
<evidence type="ECO:0000256" key="3">
    <source>
        <dbReference type="PROSITE-ProRule" id="PRU01331"/>
    </source>
</evidence>
<proteinExistence type="inferred from homology"/>
<dbReference type="EMBL" id="DVOB01000016">
    <property type="protein sequence ID" value="HIU95221.1"/>
    <property type="molecule type" value="Genomic_DNA"/>
</dbReference>
<dbReference type="SUPFAM" id="SSF55931">
    <property type="entry name" value="Glutamine synthetase/guanido kinase"/>
    <property type="match status" value="1"/>
</dbReference>
<dbReference type="PANTHER" id="PTHR43407:SF1">
    <property type="entry name" value="LENGSIN"/>
    <property type="match status" value="1"/>
</dbReference>
<dbReference type="GO" id="GO:0006542">
    <property type="term" value="P:glutamine biosynthetic process"/>
    <property type="evidence" value="ECO:0007669"/>
    <property type="project" value="TreeGrafter"/>
</dbReference>
<gene>
    <name evidence="6" type="ORF">IAD25_00725</name>
</gene>
<reference evidence="6" key="1">
    <citation type="submission" date="2020-10" db="EMBL/GenBank/DDBJ databases">
        <authorList>
            <person name="Gilroy R."/>
        </authorList>
    </citation>
    <scope>NUCLEOTIDE SEQUENCE</scope>
    <source>
        <strain evidence="6">ChiSjej4B22-8349</strain>
    </source>
</reference>
<protein>
    <recommendedName>
        <fullName evidence="2">glutamine synthetase</fullName>
        <ecNumber evidence="2">6.3.1.2</ecNumber>
    </recommendedName>
</protein>
<dbReference type="Pfam" id="PF00120">
    <property type="entry name" value="Gln-synt_C"/>
    <property type="match status" value="1"/>
</dbReference>
<evidence type="ECO:0000256" key="1">
    <source>
        <dbReference type="ARBA" id="ARBA00009897"/>
    </source>
</evidence>
<accession>A0A9D1N5W2</accession>
<dbReference type="Gene3D" id="3.30.590.10">
    <property type="entry name" value="Glutamine synthetase/guanido kinase, catalytic domain"/>
    <property type="match status" value="1"/>
</dbReference>
<dbReference type="GO" id="GO:0004356">
    <property type="term" value="F:glutamine synthetase activity"/>
    <property type="evidence" value="ECO:0007669"/>
    <property type="project" value="UniProtKB-EC"/>
</dbReference>
<dbReference type="GO" id="GO:0016020">
    <property type="term" value="C:membrane"/>
    <property type="evidence" value="ECO:0007669"/>
    <property type="project" value="TreeGrafter"/>
</dbReference>
<dbReference type="SMART" id="SM01230">
    <property type="entry name" value="Gln-synt_C"/>
    <property type="match status" value="1"/>
</dbReference>